<dbReference type="FunFam" id="3.40.430.10:FF:000002">
    <property type="entry name" value="Dihydrofolate reductase"/>
    <property type="match status" value="1"/>
</dbReference>
<gene>
    <name evidence="11" type="primary">LOC106052903</name>
</gene>
<accession>A0A9U8DWW0</accession>
<dbReference type="GeneID" id="106052903"/>
<name>A0A9U8DWW0_BIOGL</name>
<dbReference type="PROSITE" id="PS51330">
    <property type="entry name" value="DHFR_2"/>
    <property type="match status" value="1"/>
</dbReference>
<keyword evidence="4" id="KW-0554">One-carbon metabolism</keyword>
<comment type="catalytic activity">
    <reaction evidence="7">
        <text>(6S)-5,6,7,8-tetrahydrofolate + NADP(+) = 7,8-dihydrofolate + NADPH + H(+)</text>
        <dbReference type="Rhea" id="RHEA:15009"/>
        <dbReference type="ChEBI" id="CHEBI:15378"/>
        <dbReference type="ChEBI" id="CHEBI:57451"/>
        <dbReference type="ChEBI" id="CHEBI:57453"/>
        <dbReference type="ChEBI" id="CHEBI:57783"/>
        <dbReference type="ChEBI" id="CHEBI:58349"/>
        <dbReference type="EC" id="1.5.1.3"/>
    </reaction>
</comment>
<dbReference type="GO" id="GO:0004146">
    <property type="term" value="F:dihydrofolate reductase activity"/>
    <property type="evidence" value="ECO:0007669"/>
    <property type="project" value="UniProtKB-EC"/>
</dbReference>
<evidence type="ECO:0000256" key="1">
    <source>
        <dbReference type="ARBA" id="ARBA00004903"/>
    </source>
</evidence>
<dbReference type="PRINTS" id="PR00070">
    <property type="entry name" value="DHFR"/>
</dbReference>
<evidence type="ECO:0000259" key="9">
    <source>
        <dbReference type="PROSITE" id="PS51330"/>
    </source>
</evidence>
<dbReference type="PROSITE" id="PS00075">
    <property type="entry name" value="DHFR_1"/>
    <property type="match status" value="1"/>
</dbReference>
<dbReference type="InterPro" id="IPR012259">
    <property type="entry name" value="DHFR"/>
</dbReference>
<dbReference type="PANTHER" id="PTHR48069:SF3">
    <property type="entry name" value="DIHYDROFOLATE REDUCTASE"/>
    <property type="match status" value="1"/>
</dbReference>
<dbReference type="OMA" id="QYEFQMW"/>
<keyword evidence="5" id="KW-0521">NADP</keyword>
<dbReference type="InterPro" id="IPR001796">
    <property type="entry name" value="DHFR_dom"/>
</dbReference>
<evidence type="ECO:0000313" key="10">
    <source>
        <dbReference type="Proteomes" id="UP001165740"/>
    </source>
</evidence>
<dbReference type="OrthoDB" id="4664297at2759"/>
<reference evidence="11" key="1">
    <citation type="submission" date="2025-08" db="UniProtKB">
        <authorList>
            <consortium name="RefSeq"/>
        </authorList>
    </citation>
    <scope>IDENTIFICATION</scope>
</reference>
<evidence type="ECO:0000256" key="6">
    <source>
        <dbReference type="ARBA" id="ARBA00023002"/>
    </source>
</evidence>
<dbReference type="GO" id="GO:0006730">
    <property type="term" value="P:one-carbon metabolic process"/>
    <property type="evidence" value="ECO:0007669"/>
    <property type="project" value="UniProtKB-KW"/>
</dbReference>
<dbReference type="EC" id="1.5.1.3" evidence="3"/>
<evidence type="ECO:0000256" key="7">
    <source>
        <dbReference type="ARBA" id="ARBA00048873"/>
    </source>
</evidence>
<sequence>MARKLNLIVAACNNMGIGIDGRLPWRFKQDMAFFKKITTTTEDNSKKNMVVMGKRTWFSIPPKFRPLPDRINVVLSTQLQEAPDGAHLASSLSQAVSLAETLNADQIFIIGGASVYKEAMESDFPCRIYLTRIFHDYQCDTFLPEIDLQRFTKISDRLNVPVEEYEENGIKFCIEVFDKNV</sequence>
<dbReference type="GO" id="GO:0046654">
    <property type="term" value="P:tetrahydrofolate biosynthetic process"/>
    <property type="evidence" value="ECO:0007669"/>
    <property type="project" value="InterPro"/>
</dbReference>
<evidence type="ECO:0000256" key="4">
    <source>
        <dbReference type="ARBA" id="ARBA00022563"/>
    </source>
</evidence>
<dbReference type="Gene3D" id="3.40.430.10">
    <property type="entry name" value="Dihydrofolate Reductase, subunit A"/>
    <property type="match status" value="1"/>
</dbReference>
<comment type="similarity">
    <text evidence="2 8">Belongs to the dihydrofolate reductase family.</text>
</comment>
<dbReference type="InterPro" id="IPR017925">
    <property type="entry name" value="DHFR_CS"/>
</dbReference>
<dbReference type="Proteomes" id="UP001165740">
    <property type="component" value="Chromosome 3"/>
</dbReference>
<dbReference type="CDD" id="cd00209">
    <property type="entry name" value="DHFR"/>
    <property type="match status" value="1"/>
</dbReference>
<proteinExistence type="inferred from homology"/>
<dbReference type="GO" id="GO:0046452">
    <property type="term" value="P:dihydrofolate metabolic process"/>
    <property type="evidence" value="ECO:0007669"/>
    <property type="project" value="TreeGrafter"/>
</dbReference>
<dbReference type="GO" id="GO:0046655">
    <property type="term" value="P:folic acid metabolic process"/>
    <property type="evidence" value="ECO:0007669"/>
    <property type="project" value="TreeGrafter"/>
</dbReference>
<dbReference type="GO" id="GO:0050661">
    <property type="term" value="F:NADP binding"/>
    <property type="evidence" value="ECO:0007669"/>
    <property type="project" value="InterPro"/>
</dbReference>
<keyword evidence="6" id="KW-0560">Oxidoreductase</keyword>
<dbReference type="GO" id="GO:0005739">
    <property type="term" value="C:mitochondrion"/>
    <property type="evidence" value="ECO:0007669"/>
    <property type="project" value="TreeGrafter"/>
</dbReference>
<evidence type="ECO:0000256" key="8">
    <source>
        <dbReference type="RuleBase" id="RU004474"/>
    </source>
</evidence>
<evidence type="ECO:0000256" key="2">
    <source>
        <dbReference type="ARBA" id="ARBA00009539"/>
    </source>
</evidence>
<feature type="domain" description="DHFR" evidence="9">
    <location>
        <begin position="4"/>
        <end position="179"/>
    </location>
</feature>
<dbReference type="KEGG" id="bgt:106052903"/>
<evidence type="ECO:0000313" key="11">
    <source>
        <dbReference type="RefSeq" id="XP_013063819.2"/>
    </source>
</evidence>
<dbReference type="RefSeq" id="XP_013063819.2">
    <property type="nucleotide sequence ID" value="XM_013208365.2"/>
</dbReference>
<protein>
    <recommendedName>
        <fullName evidence="3">dihydrofolate reductase</fullName>
        <ecNumber evidence="3">1.5.1.3</ecNumber>
    </recommendedName>
</protein>
<comment type="pathway">
    <text evidence="1">Cofactor biosynthesis; tetrahydrofolate biosynthesis; 5,6,7,8-tetrahydrofolate from 7,8-dihydrofolate: step 1/1.</text>
</comment>
<evidence type="ECO:0000256" key="5">
    <source>
        <dbReference type="ARBA" id="ARBA00022857"/>
    </source>
</evidence>
<dbReference type="PANTHER" id="PTHR48069">
    <property type="entry name" value="DIHYDROFOLATE REDUCTASE"/>
    <property type="match status" value="1"/>
</dbReference>
<dbReference type="InterPro" id="IPR024072">
    <property type="entry name" value="DHFR-like_dom_sf"/>
</dbReference>
<dbReference type="Pfam" id="PF00186">
    <property type="entry name" value="DHFR_1"/>
    <property type="match status" value="1"/>
</dbReference>
<evidence type="ECO:0000256" key="3">
    <source>
        <dbReference type="ARBA" id="ARBA00012856"/>
    </source>
</evidence>
<dbReference type="AlphaFoldDB" id="A0A9U8DWW0"/>
<organism evidence="10 11">
    <name type="scientific">Biomphalaria glabrata</name>
    <name type="common">Bloodfluke planorb</name>
    <name type="synonym">Freshwater snail</name>
    <dbReference type="NCBI Taxonomy" id="6526"/>
    <lineage>
        <taxon>Eukaryota</taxon>
        <taxon>Metazoa</taxon>
        <taxon>Spiralia</taxon>
        <taxon>Lophotrochozoa</taxon>
        <taxon>Mollusca</taxon>
        <taxon>Gastropoda</taxon>
        <taxon>Heterobranchia</taxon>
        <taxon>Euthyneura</taxon>
        <taxon>Panpulmonata</taxon>
        <taxon>Hygrophila</taxon>
        <taxon>Lymnaeoidea</taxon>
        <taxon>Planorbidae</taxon>
        <taxon>Biomphalaria</taxon>
    </lineage>
</organism>
<keyword evidence="10" id="KW-1185">Reference proteome</keyword>
<dbReference type="SUPFAM" id="SSF53597">
    <property type="entry name" value="Dihydrofolate reductase-like"/>
    <property type="match status" value="1"/>
</dbReference>